<dbReference type="Proteomes" id="UP000320055">
    <property type="component" value="Unassembled WGS sequence"/>
</dbReference>
<proteinExistence type="predicted"/>
<sequence length="71" mass="8761">MLLRKVNHKFKNIIEIKGYIRKDIFILIIKLDIDYEFSKIRLRLLTNYGINYRFGYWWRVCLSKRLAPIII</sequence>
<gene>
    <name evidence="1" type="ORF">H1P_330013</name>
</gene>
<evidence type="ECO:0000313" key="2">
    <source>
        <dbReference type="Proteomes" id="UP000320055"/>
    </source>
</evidence>
<dbReference type="AlphaFoldDB" id="A0A563VV65"/>
<accession>A0A563VV65</accession>
<dbReference type="EMBL" id="CAACVJ010000257">
    <property type="protein sequence ID" value="VEP15364.1"/>
    <property type="molecule type" value="Genomic_DNA"/>
</dbReference>
<keyword evidence="2" id="KW-1185">Reference proteome</keyword>
<organism evidence="1 2">
    <name type="scientific">Hyella patelloides LEGE 07179</name>
    <dbReference type="NCBI Taxonomy" id="945734"/>
    <lineage>
        <taxon>Bacteria</taxon>
        <taxon>Bacillati</taxon>
        <taxon>Cyanobacteriota</taxon>
        <taxon>Cyanophyceae</taxon>
        <taxon>Pleurocapsales</taxon>
        <taxon>Hyellaceae</taxon>
        <taxon>Hyella</taxon>
    </lineage>
</organism>
<evidence type="ECO:0000313" key="1">
    <source>
        <dbReference type="EMBL" id="VEP15364.1"/>
    </source>
</evidence>
<name>A0A563VV65_9CYAN</name>
<protein>
    <submittedName>
        <fullName evidence="1">Uncharacterized protein</fullName>
    </submittedName>
</protein>
<reference evidence="1 2" key="1">
    <citation type="submission" date="2019-01" db="EMBL/GenBank/DDBJ databases">
        <authorList>
            <person name="Brito A."/>
        </authorList>
    </citation>
    <scope>NUCLEOTIDE SEQUENCE [LARGE SCALE GENOMIC DNA]</scope>
    <source>
        <strain evidence="1">1</strain>
    </source>
</reference>